<gene>
    <name evidence="1" type="ORF">CLUP02_10707</name>
</gene>
<dbReference type="RefSeq" id="XP_049146825.1">
    <property type="nucleotide sequence ID" value="XM_049289680.1"/>
</dbReference>
<dbReference type="KEGG" id="clup:CLUP02_10707"/>
<evidence type="ECO:0000313" key="2">
    <source>
        <dbReference type="Proteomes" id="UP000830671"/>
    </source>
</evidence>
<keyword evidence="2" id="KW-1185">Reference proteome</keyword>
<protein>
    <submittedName>
        <fullName evidence="1">Uncharacterized protein</fullName>
    </submittedName>
</protein>
<evidence type="ECO:0000313" key="1">
    <source>
        <dbReference type="EMBL" id="UQC85210.1"/>
    </source>
</evidence>
<accession>A0A9Q8SY05</accession>
<organism evidence="1 2">
    <name type="scientific">Colletotrichum lupini</name>
    <dbReference type="NCBI Taxonomy" id="145971"/>
    <lineage>
        <taxon>Eukaryota</taxon>
        <taxon>Fungi</taxon>
        <taxon>Dikarya</taxon>
        <taxon>Ascomycota</taxon>
        <taxon>Pezizomycotina</taxon>
        <taxon>Sordariomycetes</taxon>
        <taxon>Hypocreomycetidae</taxon>
        <taxon>Glomerellales</taxon>
        <taxon>Glomerellaceae</taxon>
        <taxon>Colletotrichum</taxon>
        <taxon>Colletotrichum acutatum species complex</taxon>
    </lineage>
</organism>
<dbReference type="AlphaFoldDB" id="A0A9Q8SY05"/>
<reference evidence="1" key="1">
    <citation type="journal article" date="2021" name="Mol. Plant Microbe Interact.">
        <title>Complete Genome Sequence of the Plant-Pathogenic Fungus Colletotrichum lupini.</title>
        <authorList>
            <person name="Baroncelli R."/>
            <person name="Pensec F."/>
            <person name="Da Lio D."/>
            <person name="Boufleur T."/>
            <person name="Vicente I."/>
            <person name="Sarrocco S."/>
            <person name="Picot A."/>
            <person name="Baraldi E."/>
            <person name="Sukno S."/>
            <person name="Thon M."/>
            <person name="Le Floch G."/>
        </authorList>
    </citation>
    <scope>NUCLEOTIDE SEQUENCE</scope>
    <source>
        <strain evidence="1">IMI 504893</strain>
    </source>
</reference>
<dbReference type="GeneID" id="73344690"/>
<sequence length="103" mass="11783">MLLNPKRSCLRLLFFPYAFRYEPHLQLMVCRIVAHPPRECSFGRESLPCQAGPVPGPKAKVLRSANNRSLLKSCLRRNGHLTSNLLRRVCQLSMVVGRLLDRL</sequence>
<dbReference type="EMBL" id="CP019477">
    <property type="protein sequence ID" value="UQC85210.1"/>
    <property type="molecule type" value="Genomic_DNA"/>
</dbReference>
<dbReference type="Proteomes" id="UP000830671">
    <property type="component" value="Chromosome 5"/>
</dbReference>
<proteinExistence type="predicted"/>
<name>A0A9Q8SY05_9PEZI</name>